<dbReference type="RefSeq" id="WP_093672981.1">
    <property type="nucleotide sequence ID" value="NZ_FOOY01000015.1"/>
</dbReference>
<dbReference type="InterPro" id="IPR013563">
    <property type="entry name" value="Oligopep_ABC_C"/>
</dbReference>
<dbReference type="SUPFAM" id="SSF52540">
    <property type="entry name" value="P-loop containing nucleoside triphosphate hydrolases"/>
    <property type="match status" value="1"/>
</dbReference>
<evidence type="ECO:0000256" key="3">
    <source>
        <dbReference type="ARBA" id="ARBA00022741"/>
    </source>
</evidence>
<organism evidence="6 7">
    <name type="scientific">Sporolactobacillus nakayamae</name>
    <dbReference type="NCBI Taxonomy" id="269670"/>
    <lineage>
        <taxon>Bacteria</taxon>
        <taxon>Bacillati</taxon>
        <taxon>Bacillota</taxon>
        <taxon>Bacilli</taxon>
        <taxon>Bacillales</taxon>
        <taxon>Sporolactobacillaceae</taxon>
        <taxon>Sporolactobacillus</taxon>
    </lineage>
</organism>
<keyword evidence="7" id="KW-1185">Reference proteome</keyword>
<feature type="domain" description="ABC transporter" evidence="5">
    <location>
        <begin position="24"/>
        <end position="272"/>
    </location>
</feature>
<evidence type="ECO:0000256" key="2">
    <source>
        <dbReference type="ARBA" id="ARBA00022448"/>
    </source>
</evidence>
<dbReference type="PANTHER" id="PTHR43067">
    <property type="entry name" value="OLIGOPEPTIDE/DIPEPTIDE ABC TRANSPORTER, ATPASE SUBUNIT"/>
    <property type="match status" value="1"/>
</dbReference>
<proteinExistence type="inferred from homology"/>
<dbReference type="AlphaFoldDB" id="A0A1I2TCR0"/>
<dbReference type="EMBL" id="FOOY01000015">
    <property type="protein sequence ID" value="SFG62645.1"/>
    <property type="molecule type" value="Genomic_DNA"/>
</dbReference>
<dbReference type="GO" id="GO:0005524">
    <property type="term" value="F:ATP binding"/>
    <property type="evidence" value="ECO:0007669"/>
    <property type="project" value="UniProtKB-KW"/>
</dbReference>
<evidence type="ECO:0000313" key="6">
    <source>
        <dbReference type="EMBL" id="SFG62645.1"/>
    </source>
</evidence>
<dbReference type="STRING" id="269670.SAMN02982927_02244"/>
<dbReference type="InterPro" id="IPR027417">
    <property type="entry name" value="P-loop_NTPase"/>
</dbReference>
<dbReference type="SMART" id="SM00382">
    <property type="entry name" value="AAA"/>
    <property type="match status" value="1"/>
</dbReference>
<dbReference type="InterPro" id="IPR003593">
    <property type="entry name" value="AAA+_ATPase"/>
</dbReference>
<dbReference type="PROSITE" id="PS50893">
    <property type="entry name" value="ABC_TRANSPORTER_2"/>
    <property type="match status" value="1"/>
</dbReference>
<dbReference type="CDD" id="cd03257">
    <property type="entry name" value="ABC_NikE_OppD_transporters"/>
    <property type="match status" value="1"/>
</dbReference>
<gene>
    <name evidence="6" type="ORF">SAMN02982927_02244</name>
</gene>
<dbReference type="NCBIfam" id="TIGR01727">
    <property type="entry name" value="oligo_HPY"/>
    <property type="match status" value="1"/>
</dbReference>
<dbReference type="Gene3D" id="3.40.50.300">
    <property type="entry name" value="P-loop containing nucleotide triphosphate hydrolases"/>
    <property type="match status" value="1"/>
</dbReference>
<evidence type="ECO:0000256" key="4">
    <source>
        <dbReference type="ARBA" id="ARBA00022840"/>
    </source>
</evidence>
<dbReference type="Proteomes" id="UP000198752">
    <property type="component" value="Unassembled WGS sequence"/>
</dbReference>
<accession>A0A1I2TCR0</accession>
<evidence type="ECO:0000259" key="5">
    <source>
        <dbReference type="PROSITE" id="PS50893"/>
    </source>
</evidence>
<protein>
    <submittedName>
        <fullName evidence="6">Peptide/nickel transport system ATP-binding protein</fullName>
    </submittedName>
</protein>
<keyword evidence="4 6" id="KW-0067">ATP-binding</keyword>
<evidence type="ECO:0000256" key="1">
    <source>
        <dbReference type="ARBA" id="ARBA00005417"/>
    </source>
</evidence>
<sequence length="343" mass="37850">MSDTSTVNTENTFKDQEQKMAISARNINVVYATPTGDIPAVRNVDIDLPKGSITGIIGESGSGKSTLIMAIMNAVTKPGKITSGSVLLNGENDMLKLSSEKQRKIRGKEIGFVFQAAQNSLNPLRRIGQQILDLGRAHEVNDLRKLINYAKKLLIRLGLDADRVLASYQHELSGGMRQRVGIMFSLVLNANIVFLDESTTALDMLSQASVLEIIRELQREKNLTIAFVSHDIGVIADLSERIEIFYAGEIVEEGKTSEVLACPKHPYTKGLIKAIPKISGDIDAAEPLKGSSPDYRTFKQKGCLFYDRCPIRTDSCRDSRPELNITNRDHKVACFRVGANDRD</sequence>
<dbReference type="GO" id="GO:0015833">
    <property type="term" value="P:peptide transport"/>
    <property type="evidence" value="ECO:0007669"/>
    <property type="project" value="InterPro"/>
</dbReference>
<name>A0A1I2TCR0_9BACL</name>
<keyword evidence="2" id="KW-0813">Transport</keyword>
<dbReference type="PANTHER" id="PTHR43067:SF3">
    <property type="entry name" value="MALTOSE ABC TRANSPORTER, ATP-BINDING PROTEIN"/>
    <property type="match status" value="1"/>
</dbReference>
<keyword evidence="3" id="KW-0547">Nucleotide-binding</keyword>
<comment type="similarity">
    <text evidence="1">Belongs to the ABC transporter superfamily.</text>
</comment>
<evidence type="ECO:0000313" key="7">
    <source>
        <dbReference type="Proteomes" id="UP000198752"/>
    </source>
</evidence>
<dbReference type="Pfam" id="PF08352">
    <property type="entry name" value="oligo_HPY"/>
    <property type="match status" value="1"/>
</dbReference>
<reference evidence="7" key="1">
    <citation type="submission" date="2016-10" db="EMBL/GenBank/DDBJ databases">
        <authorList>
            <person name="Varghese N."/>
            <person name="Submissions S."/>
        </authorList>
    </citation>
    <scope>NUCLEOTIDE SEQUENCE [LARGE SCALE GENOMIC DNA]</scope>
    <source>
        <strain evidence="7">ATCC 700379</strain>
    </source>
</reference>
<dbReference type="InterPro" id="IPR003439">
    <property type="entry name" value="ABC_transporter-like_ATP-bd"/>
</dbReference>
<dbReference type="GO" id="GO:0016887">
    <property type="term" value="F:ATP hydrolysis activity"/>
    <property type="evidence" value="ECO:0007669"/>
    <property type="project" value="InterPro"/>
</dbReference>
<dbReference type="Pfam" id="PF00005">
    <property type="entry name" value="ABC_tran"/>
    <property type="match status" value="1"/>
</dbReference>
<dbReference type="OrthoDB" id="9809030at2"/>